<dbReference type="CDD" id="cd00371">
    <property type="entry name" value="HMA"/>
    <property type="match status" value="1"/>
</dbReference>
<dbReference type="Gene3D" id="3.30.70.100">
    <property type="match status" value="1"/>
</dbReference>
<sequence length="68" mass="7032">MYELKVEGMSCNHCVNAVTRSVQEVDAAAKVDIDLSQQTVRVASSASLAAIQSAVSEAGYPVLSSSAS</sequence>
<evidence type="ECO:0000313" key="3">
    <source>
        <dbReference type="EMBL" id="KIF83339.1"/>
    </source>
</evidence>
<dbReference type="OrthoDB" id="9813965at2"/>
<name>A0A0C2BTI7_9BURK</name>
<keyword evidence="1" id="KW-0479">Metal-binding</keyword>
<dbReference type="InterPro" id="IPR017969">
    <property type="entry name" value="Heavy-metal-associated_CS"/>
</dbReference>
<evidence type="ECO:0000259" key="2">
    <source>
        <dbReference type="PROSITE" id="PS50846"/>
    </source>
</evidence>
<dbReference type="InterPro" id="IPR000428">
    <property type="entry name" value="Cu-bd"/>
</dbReference>
<keyword evidence="4" id="KW-1185">Reference proteome</keyword>
<dbReference type="InterPro" id="IPR036163">
    <property type="entry name" value="HMA_dom_sf"/>
</dbReference>
<dbReference type="SUPFAM" id="SSF55008">
    <property type="entry name" value="HMA, heavy metal-associated domain"/>
    <property type="match status" value="1"/>
</dbReference>
<dbReference type="PROSITE" id="PS01047">
    <property type="entry name" value="HMA_1"/>
    <property type="match status" value="1"/>
</dbReference>
<feature type="domain" description="HMA" evidence="2">
    <location>
        <begin position="1"/>
        <end position="63"/>
    </location>
</feature>
<dbReference type="RefSeq" id="WP_040041965.1">
    <property type="nucleotide sequence ID" value="NZ_JWJG01000028.1"/>
</dbReference>
<dbReference type="Pfam" id="PF00403">
    <property type="entry name" value="HMA"/>
    <property type="match status" value="1"/>
</dbReference>
<evidence type="ECO:0000313" key="4">
    <source>
        <dbReference type="Proteomes" id="UP000031572"/>
    </source>
</evidence>
<dbReference type="PRINTS" id="PR00944">
    <property type="entry name" value="CUEXPORT"/>
</dbReference>
<dbReference type="PROSITE" id="PS50846">
    <property type="entry name" value="HMA_2"/>
    <property type="match status" value="1"/>
</dbReference>
<dbReference type="EMBL" id="JWJG01000028">
    <property type="protein sequence ID" value="KIF83339.1"/>
    <property type="molecule type" value="Genomic_DNA"/>
</dbReference>
<proteinExistence type="predicted"/>
<dbReference type="STRING" id="709839.TSA66_24895"/>
<dbReference type="Proteomes" id="UP000031572">
    <property type="component" value="Unassembled WGS sequence"/>
</dbReference>
<organism evidence="3 4">
    <name type="scientific">Noviherbaspirillum autotrophicum</name>
    <dbReference type="NCBI Taxonomy" id="709839"/>
    <lineage>
        <taxon>Bacteria</taxon>
        <taxon>Pseudomonadati</taxon>
        <taxon>Pseudomonadota</taxon>
        <taxon>Betaproteobacteria</taxon>
        <taxon>Burkholderiales</taxon>
        <taxon>Oxalobacteraceae</taxon>
        <taxon>Noviherbaspirillum</taxon>
    </lineage>
</organism>
<protein>
    <submittedName>
        <fullName evidence="3">Copper-binding protein</fullName>
    </submittedName>
</protein>
<dbReference type="InterPro" id="IPR006121">
    <property type="entry name" value="HMA_dom"/>
</dbReference>
<evidence type="ECO:0000256" key="1">
    <source>
        <dbReference type="ARBA" id="ARBA00022723"/>
    </source>
</evidence>
<gene>
    <name evidence="3" type="ORF">TSA66_24895</name>
</gene>
<dbReference type="GO" id="GO:0005507">
    <property type="term" value="F:copper ion binding"/>
    <property type="evidence" value="ECO:0007669"/>
    <property type="project" value="InterPro"/>
</dbReference>
<accession>A0A0C2BTI7</accession>
<comment type="caution">
    <text evidence="3">The sequence shown here is derived from an EMBL/GenBank/DDBJ whole genome shotgun (WGS) entry which is preliminary data.</text>
</comment>
<reference evidence="3 4" key="1">
    <citation type="submission" date="2014-12" db="EMBL/GenBank/DDBJ databases">
        <title>Denitrispirillum autotrophicum gen. nov., sp. nov., Denitrifying, Facultatively Autotrophic Bacteria Isolated from Rice Paddy Soil.</title>
        <authorList>
            <person name="Ishii S."/>
            <person name="Ashida N."/>
            <person name="Ohno H."/>
            <person name="Otsuka S."/>
            <person name="Yokota A."/>
            <person name="Senoo K."/>
        </authorList>
    </citation>
    <scope>NUCLEOTIDE SEQUENCE [LARGE SCALE GENOMIC DNA]</scope>
    <source>
        <strain evidence="3 4">TSA66</strain>
    </source>
</reference>
<dbReference type="AlphaFoldDB" id="A0A0C2BTI7"/>
<dbReference type="GO" id="GO:0006825">
    <property type="term" value="P:copper ion transport"/>
    <property type="evidence" value="ECO:0007669"/>
    <property type="project" value="InterPro"/>
</dbReference>